<proteinExistence type="predicted"/>
<reference evidence="1" key="1">
    <citation type="submission" date="2023-07" db="EMBL/GenBank/DDBJ databases">
        <title>Black Yeasts Isolated from many extreme environments.</title>
        <authorList>
            <person name="Coleine C."/>
            <person name="Stajich J.E."/>
            <person name="Selbmann L."/>
        </authorList>
    </citation>
    <scope>NUCLEOTIDE SEQUENCE</scope>
    <source>
        <strain evidence="1">CCFEE 5714</strain>
    </source>
</reference>
<sequence length="380" mass="43779">MAARSFPEFSDGNVEIHFSSAGENYVLALHSSWFKASLSERWSGGDENTMVNGKNHWVYELRFGKESSEGTLVHKQSAEQPTDTELCVGRDAVPPPRLPVEQLLIDVERHYLVTTLQDMLCTLYHLPPTFSPGRPGSFGVRPEVVALCDTAQYYGCDLVVRPYIENHLAQDQTQFSEDCHKNPLIMLEFAIAVRSGWIFMEAATHIIGWDEEQYEEASEELEKLSVDGLLDRKRAEFKTLLESHEYRLLRLGPCKKKPHRSHHSYMAVSCFRDWLNRRINIGDGSHLGPSYASLYREIGTTPMEDFKPSLEHHMRKANADVLDVTLKDMRPDMELILKRAQDIVRPLLKNEARWQDEYDKPFRPLTCMTIDEKELPWVQK</sequence>
<evidence type="ECO:0000313" key="1">
    <source>
        <dbReference type="EMBL" id="KAK3722172.1"/>
    </source>
</evidence>
<name>A0ACC3NTV5_9PEZI</name>
<evidence type="ECO:0000313" key="2">
    <source>
        <dbReference type="Proteomes" id="UP001281147"/>
    </source>
</evidence>
<gene>
    <name evidence="1" type="ORF">LTR37_002605</name>
</gene>
<dbReference type="Proteomes" id="UP001281147">
    <property type="component" value="Unassembled WGS sequence"/>
</dbReference>
<protein>
    <submittedName>
        <fullName evidence="1">Uncharacterized protein</fullName>
    </submittedName>
</protein>
<keyword evidence="2" id="KW-1185">Reference proteome</keyword>
<organism evidence="1 2">
    <name type="scientific">Vermiconidia calcicola</name>
    <dbReference type="NCBI Taxonomy" id="1690605"/>
    <lineage>
        <taxon>Eukaryota</taxon>
        <taxon>Fungi</taxon>
        <taxon>Dikarya</taxon>
        <taxon>Ascomycota</taxon>
        <taxon>Pezizomycotina</taxon>
        <taxon>Dothideomycetes</taxon>
        <taxon>Dothideomycetidae</taxon>
        <taxon>Mycosphaerellales</taxon>
        <taxon>Extremaceae</taxon>
        <taxon>Vermiconidia</taxon>
    </lineage>
</organism>
<dbReference type="EMBL" id="JAUTXU010000014">
    <property type="protein sequence ID" value="KAK3722172.1"/>
    <property type="molecule type" value="Genomic_DNA"/>
</dbReference>
<comment type="caution">
    <text evidence="1">The sequence shown here is derived from an EMBL/GenBank/DDBJ whole genome shotgun (WGS) entry which is preliminary data.</text>
</comment>
<accession>A0ACC3NTV5</accession>